<dbReference type="RefSeq" id="WP_101637094.1">
    <property type="nucleotide sequence ID" value="NZ_PKHU01000003.1"/>
</dbReference>
<accession>A0A2I1NAY7</accession>
<dbReference type="Pfam" id="PF08761">
    <property type="entry name" value="dUTPase_2"/>
    <property type="match status" value="1"/>
</dbReference>
<organism evidence="1 2">
    <name type="scientific">Campylobacter ureolyticus</name>
    <dbReference type="NCBI Taxonomy" id="827"/>
    <lineage>
        <taxon>Bacteria</taxon>
        <taxon>Pseudomonadati</taxon>
        <taxon>Campylobacterota</taxon>
        <taxon>Epsilonproteobacteria</taxon>
        <taxon>Campylobacterales</taxon>
        <taxon>Campylobacteraceae</taxon>
        <taxon>Campylobacter</taxon>
    </lineage>
</organism>
<gene>
    <name evidence="1" type="ORF">CYJ41_03985</name>
</gene>
<evidence type="ECO:0000313" key="1">
    <source>
        <dbReference type="EMBL" id="PKZ29526.1"/>
    </source>
</evidence>
<proteinExistence type="predicted"/>
<comment type="caution">
    <text evidence="1">The sequence shown here is derived from an EMBL/GenBank/DDBJ whole genome shotgun (WGS) entry which is preliminary data.</text>
</comment>
<sequence>MENVEILKQMFLMQQRLNDETNGKKWEEGTAQNGKLINWKRCIYMECAELIDSFSWKHWKSINQKANSENIKIELTDIWHFIMSLVLEKAYPNKNIDDIVKDIISVSGFRDFTLEAYSMSEYNLYEIINDIEIIIHECSGFELKIHELLTNFFRLSLKCGLNLNELFEKYVGKNVLNKFRQDNGYQNGSYIKIWNGKEDNGVLSKILNSGIINMDEIYKKLDENYKKIKK</sequence>
<reference evidence="1 2" key="1">
    <citation type="submission" date="2017-12" db="EMBL/GenBank/DDBJ databases">
        <title>Phylogenetic diversity of female urinary microbiome.</title>
        <authorList>
            <person name="Thomas-White K."/>
            <person name="Wolfe A.J."/>
        </authorList>
    </citation>
    <scope>NUCLEOTIDE SEQUENCE [LARGE SCALE GENOMIC DNA]</scope>
    <source>
        <strain evidence="1 2">UMB0112</strain>
    </source>
</reference>
<evidence type="ECO:0000313" key="2">
    <source>
        <dbReference type="Proteomes" id="UP000234639"/>
    </source>
</evidence>
<dbReference type="EMBL" id="PKHU01000003">
    <property type="protein sequence ID" value="PKZ29526.1"/>
    <property type="molecule type" value="Genomic_DNA"/>
</dbReference>
<name>A0A2I1NAY7_9BACT</name>
<dbReference type="SUPFAM" id="SSF101386">
    <property type="entry name" value="all-alpha NTP pyrophosphatases"/>
    <property type="match status" value="1"/>
</dbReference>
<dbReference type="AlphaFoldDB" id="A0A2I1NAY7"/>
<dbReference type="CDD" id="cd11527">
    <property type="entry name" value="NTP-PPase_dUTPase"/>
    <property type="match status" value="1"/>
</dbReference>
<dbReference type="Gene3D" id="1.10.4010.10">
    <property type="entry name" value="Type II deoxyuridine triphosphatase"/>
    <property type="match status" value="1"/>
</dbReference>
<dbReference type="InterPro" id="IPR014871">
    <property type="entry name" value="dUTPase/dCTP_pyrophosphatase"/>
</dbReference>
<protein>
    <submittedName>
        <fullName evidence="1">dUTPase</fullName>
    </submittedName>
</protein>
<dbReference type="Proteomes" id="UP000234639">
    <property type="component" value="Unassembled WGS sequence"/>
</dbReference>